<protein>
    <submittedName>
        <fullName evidence="1">Tumor necrosis factor, alpha-induced protein 2a</fullName>
    </submittedName>
</protein>
<dbReference type="GO" id="GO:0000145">
    <property type="term" value="C:exocyst"/>
    <property type="evidence" value="ECO:0007669"/>
    <property type="project" value="InterPro"/>
</dbReference>
<evidence type="ECO:0000313" key="2">
    <source>
        <dbReference type="Proteomes" id="UP000261640"/>
    </source>
</evidence>
<dbReference type="Proteomes" id="UP000261640">
    <property type="component" value="Unplaced"/>
</dbReference>
<dbReference type="InterPro" id="IPR010326">
    <property type="entry name" value="EXOC3/Sec6"/>
</dbReference>
<accession>A0A7N9AXE8</accession>
<dbReference type="GeneTree" id="ENSGT01030000234613"/>
<proteinExistence type="predicted"/>
<dbReference type="GO" id="GO:0051601">
    <property type="term" value="P:exocyst localization"/>
    <property type="evidence" value="ECO:0007669"/>
    <property type="project" value="TreeGrafter"/>
</dbReference>
<keyword evidence="2" id="KW-1185">Reference proteome</keyword>
<sequence>WKLPKPKISIKFCRNCRQQNHNQSAGQNQLIMREEQLFNQDSPCKEEKEQLQKDLEALMEQIWSVVKNTFSSSSSEQLEVLKSAVISIQQQEVQDQRWAGCSEDGVPEWRPQKCLSTHMTLLQNMVESRLTQAPEDNSNEAIELSSPVKNEVCRMGKCVNEDLMTVVRKVKDCYPPHMDILNIYAGLYHQRFSARLNELAASGLEIDDCSYLLLWVNHYYPHDVLKHKELDGRIKTTCLGSLLLPHHLNQLEEQYLTHKENKVELWLTKTISREEESWLSGRKPELIDSYYFSPLAIDVIEVTWPQVKRTLLTFRYECNNMLCVSSYKKRLKEFVNRDHSNVHPVIKAHLACEEQLR</sequence>
<evidence type="ECO:0000313" key="1">
    <source>
        <dbReference type="Ensembl" id="ENSMAMP00000051991.1"/>
    </source>
</evidence>
<dbReference type="Ensembl" id="ENSMAMT00000061216.1">
    <property type="protein sequence ID" value="ENSMAMP00000051991.1"/>
    <property type="gene ID" value="ENSMAMG00000002160.2"/>
</dbReference>
<organism evidence="1 2">
    <name type="scientific">Mastacembelus armatus</name>
    <name type="common">zig-zag eel</name>
    <dbReference type="NCBI Taxonomy" id="205130"/>
    <lineage>
        <taxon>Eukaryota</taxon>
        <taxon>Metazoa</taxon>
        <taxon>Chordata</taxon>
        <taxon>Craniata</taxon>
        <taxon>Vertebrata</taxon>
        <taxon>Euteleostomi</taxon>
        <taxon>Actinopterygii</taxon>
        <taxon>Neopterygii</taxon>
        <taxon>Teleostei</taxon>
        <taxon>Neoteleostei</taxon>
        <taxon>Acanthomorphata</taxon>
        <taxon>Anabantaria</taxon>
        <taxon>Synbranchiformes</taxon>
        <taxon>Mastacembelidae</taxon>
        <taxon>Mastacembelus</taxon>
    </lineage>
</organism>
<dbReference type="PANTHER" id="PTHR21292">
    <property type="entry name" value="EXOCYST COMPLEX COMPONENT SEC6-RELATED"/>
    <property type="match status" value="1"/>
</dbReference>
<name>A0A7N9AXE8_9TELE</name>
<dbReference type="GO" id="GO:0006887">
    <property type="term" value="P:exocytosis"/>
    <property type="evidence" value="ECO:0007669"/>
    <property type="project" value="InterPro"/>
</dbReference>
<reference evidence="1" key="1">
    <citation type="submission" date="2025-08" db="UniProtKB">
        <authorList>
            <consortium name="Ensembl"/>
        </authorList>
    </citation>
    <scope>IDENTIFICATION</scope>
</reference>
<dbReference type="AlphaFoldDB" id="A0A7N9AXE8"/>
<dbReference type="GO" id="GO:0000149">
    <property type="term" value="F:SNARE binding"/>
    <property type="evidence" value="ECO:0007669"/>
    <property type="project" value="TreeGrafter"/>
</dbReference>
<reference evidence="1" key="2">
    <citation type="submission" date="2025-09" db="UniProtKB">
        <authorList>
            <consortium name="Ensembl"/>
        </authorList>
    </citation>
    <scope>IDENTIFICATION</scope>
</reference>
<dbReference type="Pfam" id="PF06046">
    <property type="entry name" value="Sec6"/>
    <property type="match status" value="1"/>
</dbReference>
<dbReference type="PANTHER" id="PTHR21292:SF4">
    <property type="entry name" value="TUMOR NECROSIS FACTOR ALPHA-INDUCED PROTEIN 2"/>
    <property type="match status" value="1"/>
</dbReference>